<dbReference type="InterPro" id="IPR036291">
    <property type="entry name" value="NAD(P)-bd_dom_sf"/>
</dbReference>
<feature type="domain" description="Gfo/Idh/MocA-like oxidoreductase N-terminal" evidence="1">
    <location>
        <begin position="2"/>
        <end position="117"/>
    </location>
</feature>
<dbReference type="Pfam" id="PF22725">
    <property type="entry name" value="GFO_IDH_MocA_C3"/>
    <property type="match status" value="1"/>
</dbReference>
<name>A0A423PGS2_9GAMM</name>
<organism evidence="3 4">
    <name type="scientific">Salinisphaera japonica YTM-1</name>
    <dbReference type="NCBI Taxonomy" id="1209778"/>
    <lineage>
        <taxon>Bacteria</taxon>
        <taxon>Pseudomonadati</taxon>
        <taxon>Pseudomonadota</taxon>
        <taxon>Gammaproteobacteria</taxon>
        <taxon>Salinisphaerales</taxon>
        <taxon>Salinisphaeraceae</taxon>
        <taxon>Salinisphaera</taxon>
    </lineage>
</organism>
<dbReference type="OrthoDB" id="9792935at2"/>
<dbReference type="GO" id="GO:0000166">
    <property type="term" value="F:nucleotide binding"/>
    <property type="evidence" value="ECO:0007669"/>
    <property type="project" value="InterPro"/>
</dbReference>
<dbReference type="SUPFAM" id="SSF55347">
    <property type="entry name" value="Glyceraldehyde-3-phosphate dehydrogenase-like, C-terminal domain"/>
    <property type="match status" value="1"/>
</dbReference>
<evidence type="ECO:0000259" key="1">
    <source>
        <dbReference type="Pfam" id="PF01408"/>
    </source>
</evidence>
<feature type="domain" description="GFO/IDH/MocA-like oxidoreductase" evidence="2">
    <location>
        <begin position="127"/>
        <end position="234"/>
    </location>
</feature>
<comment type="caution">
    <text evidence="3">The sequence shown here is derived from an EMBL/GenBank/DDBJ whole genome shotgun (WGS) entry which is preliminary data.</text>
</comment>
<evidence type="ECO:0000259" key="2">
    <source>
        <dbReference type="Pfam" id="PF22725"/>
    </source>
</evidence>
<keyword evidence="4" id="KW-1185">Reference proteome</keyword>
<evidence type="ECO:0000313" key="4">
    <source>
        <dbReference type="Proteomes" id="UP000285310"/>
    </source>
</evidence>
<reference evidence="3 4" key="1">
    <citation type="submission" date="2013-10" db="EMBL/GenBank/DDBJ databases">
        <title>Salinisphaera japonica YTM-1 Genome Sequencing.</title>
        <authorList>
            <person name="Lai Q."/>
            <person name="Li C."/>
            <person name="Shao Z."/>
        </authorList>
    </citation>
    <scope>NUCLEOTIDE SEQUENCE [LARGE SCALE GENOMIC DNA]</scope>
    <source>
        <strain evidence="3 4">YTM-1</strain>
    </source>
</reference>
<dbReference type="Proteomes" id="UP000285310">
    <property type="component" value="Unassembled WGS sequence"/>
</dbReference>
<dbReference type="RefSeq" id="WP_123659142.1">
    <property type="nucleotide sequence ID" value="NZ_AYKG01000056.1"/>
</dbReference>
<evidence type="ECO:0000313" key="3">
    <source>
        <dbReference type="EMBL" id="ROO24812.1"/>
    </source>
</evidence>
<dbReference type="Pfam" id="PF01408">
    <property type="entry name" value="GFO_IDH_MocA"/>
    <property type="match status" value="1"/>
</dbReference>
<dbReference type="EMBL" id="AYKG01000056">
    <property type="protein sequence ID" value="ROO24812.1"/>
    <property type="molecule type" value="Genomic_DNA"/>
</dbReference>
<dbReference type="PANTHER" id="PTHR43377">
    <property type="entry name" value="BILIVERDIN REDUCTASE A"/>
    <property type="match status" value="1"/>
</dbReference>
<gene>
    <name evidence="3" type="ORF">SAJA_13460</name>
</gene>
<dbReference type="AlphaFoldDB" id="A0A423PGS2"/>
<dbReference type="PANTHER" id="PTHR43377:SF6">
    <property type="entry name" value="GFO_IDH_MOCA-LIKE OXIDOREDUCTASE N-TERMINAL DOMAIN-CONTAINING PROTEIN"/>
    <property type="match status" value="1"/>
</dbReference>
<dbReference type="InterPro" id="IPR055170">
    <property type="entry name" value="GFO_IDH_MocA-like_dom"/>
</dbReference>
<dbReference type="Gene3D" id="3.40.50.720">
    <property type="entry name" value="NAD(P)-binding Rossmann-like Domain"/>
    <property type="match status" value="1"/>
</dbReference>
<proteinExistence type="predicted"/>
<dbReference type="Gene3D" id="3.30.360.10">
    <property type="entry name" value="Dihydrodipicolinate Reductase, domain 2"/>
    <property type="match status" value="1"/>
</dbReference>
<protein>
    <submittedName>
        <fullName evidence="3">Oxidoreductase</fullName>
    </submittedName>
</protein>
<dbReference type="SUPFAM" id="SSF51735">
    <property type="entry name" value="NAD(P)-binding Rossmann-fold domains"/>
    <property type="match status" value="1"/>
</dbReference>
<accession>A0A423PGS2</accession>
<dbReference type="InterPro" id="IPR000683">
    <property type="entry name" value="Gfo/Idh/MocA-like_OxRdtase_N"/>
</dbReference>
<dbReference type="InParanoid" id="A0A423PGS2"/>
<sequence>MKIVAIGAGAWGRNVIRNLEALGVLSGIVESNNERLNAYASEHPDLSLFADWRAALASDCDGVAIATPTATHYEIAAAALAAGKDVFVEKPMTPTSAQAQELSDLAEREARVLMVGHLLLYQPAIAWMKEYIEAGKLGTLFSIRHERLNLGRARSAENVIWDIGVHDMAVMLYLTGTAPDRVRATGHRMLGLAVEDEVHVHLEFAHGVRGNLHTSWLWPETARRTVLRGSAGMLVYDEIEQSVTLHRRWIDDQLQNHDEGSEIVHRGDGQPLALELAHFIDCMKRRETSRSSGRSAIAVIKTLERINEAVAHSSRYAY</sequence>
<dbReference type="FunCoup" id="A0A423PGS2">
    <property type="interactions" value="9"/>
</dbReference>
<dbReference type="InterPro" id="IPR051450">
    <property type="entry name" value="Gfo/Idh/MocA_Oxidoreductases"/>
</dbReference>